<accession>A0A0F8YJS9</accession>
<name>A0A0F8YJS9_9ZZZZ</name>
<sequence>MGFTNGEKIERERSCVMPKPWMTTKEYFAQEPCGSIHPNHPYLVCDKHGECAQDWHSTAYRDPRDNWTSIFQWGKYLEEFLRRHGGPVTGIVMKITEISDDKR</sequence>
<gene>
    <name evidence="1" type="ORF">LCGC14_2811180</name>
</gene>
<organism evidence="1">
    <name type="scientific">marine sediment metagenome</name>
    <dbReference type="NCBI Taxonomy" id="412755"/>
    <lineage>
        <taxon>unclassified sequences</taxon>
        <taxon>metagenomes</taxon>
        <taxon>ecological metagenomes</taxon>
    </lineage>
</organism>
<evidence type="ECO:0000313" key="1">
    <source>
        <dbReference type="EMBL" id="KKK81662.1"/>
    </source>
</evidence>
<dbReference type="EMBL" id="LAZR01053026">
    <property type="protein sequence ID" value="KKK81662.1"/>
    <property type="molecule type" value="Genomic_DNA"/>
</dbReference>
<comment type="caution">
    <text evidence="1">The sequence shown here is derived from an EMBL/GenBank/DDBJ whole genome shotgun (WGS) entry which is preliminary data.</text>
</comment>
<protein>
    <submittedName>
        <fullName evidence="1">Uncharacterized protein</fullName>
    </submittedName>
</protein>
<reference evidence="1" key="1">
    <citation type="journal article" date="2015" name="Nature">
        <title>Complex archaea that bridge the gap between prokaryotes and eukaryotes.</title>
        <authorList>
            <person name="Spang A."/>
            <person name="Saw J.H."/>
            <person name="Jorgensen S.L."/>
            <person name="Zaremba-Niedzwiedzka K."/>
            <person name="Martijn J."/>
            <person name="Lind A.E."/>
            <person name="van Eijk R."/>
            <person name="Schleper C."/>
            <person name="Guy L."/>
            <person name="Ettema T.J."/>
        </authorList>
    </citation>
    <scope>NUCLEOTIDE SEQUENCE</scope>
</reference>
<dbReference type="AlphaFoldDB" id="A0A0F8YJS9"/>
<proteinExistence type="predicted"/>